<accession>A0A1I6GRM5</accession>
<keyword evidence="1" id="KW-0444">Lipid biosynthesis</keyword>
<keyword evidence="2" id="KW-0378">Hydrolase</keyword>
<reference evidence="5 6" key="1">
    <citation type="submission" date="2016-10" db="EMBL/GenBank/DDBJ databases">
        <authorList>
            <person name="de Groot N.N."/>
        </authorList>
    </citation>
    <scope>NUCLEOTIDE SEQUENCE [LARGE SCALE GENOMIC DNA]</scope>
    <source>
        <strain evidence="5 6">CGMCC 1.9167</strain>
    </source>
</reference>
<dbReference type="Proteomes" id="UP000198644">
    <property type="component" value="Unassembled WGS sequence"/>
</dbReference>
<evidence type="ECO:0000256" key="1">
    <source>
        <dbReference type="ARBA" id="ARBA00022516"/>
    </source>
</evidence>
<dbReference type="OrthoDB" id="8442777at2"/>
<dbReference type="GO" id="GO:0008770">
    <property type="term" value="F:[acyl-carrier-protein] phosphodiesterase activity"/>
    <property type="evidence" value="ECO:0007669"/>
    <property type="project" value="InterPro"/>
</dbReference>
<dbReference type="RefSeq" id="WP_092008637.1">
    <property type="nucleotide sequence ID" value="NZ_FOYW01000001.1"/>
</dbReference>
<keyword evidence="6" id="KW-1185">Reference proteome</keyword>
<dbReference type="EMBL" id="FOYW01000001">
    <property type="protein sequence ID" value="SFR44895.1"/>
    <property type="molecule type" value="Genomic_DNA"/>
</dbReference>
<dbReference type="PIRSF" id="PIRSF011489">
    <property type="entry name" value="DUF479"/>
    <property type="match status" value="1"/>
</dbReference>
<sequence length="192" mass="22799">MNHFVHLYLARPTVESRVGNLLGDFARGVNTRGLPEEVREGLDNHRAVDAFTDAHPEVMACKTRFSSQRRRFAGIALDILFDHYLLRHWDRFGHKDNELYISELYQDLEAGRELMPDQMRQVVRRMIDYDWFRAYQDLGNVGKAMDRVASRIRFPHHFHGVIEEIRPLDSELEHHFLAFFPDLIEFNRLRHN</sequence>
<evidence type="ECO:0000256" key="3">
    <source>
        <dbReference type="ARBA" id="ARBA00023098"/>
    </source>
</evidence>
<evidence type="ECO:0000256" key="4">
    <source>
        <dbReference type="ARBA" id="ARBA00023160"/>
    </source>
</evidence>
<dbReference type="PANTHER" id="PTHR38764">
    <property type="entry name" value="ACYL CARRIER PROTEIN PHOSPHODIESTERASE"/>
    <property type="match status" value="1"/>
</dbReference>
<dbReference type="InterPro" id="IPR007431">
    <property type="entry name" value="ACP_PD"/>
</dbReference>
<proteinExistence type="predicted"/>
<dbReference type="Pfam" id="PF04336">
    <property type="entry name" value="ACP_PD"/>
    <property type="match status" value="1"/>
</dbReference>
<organism evidence="5 6">
    <name type="scientific">Marinobacter daqiaonensis</name>
    <dbReference type="NCBI Taxonomy" id="650891"/>
    <lineage>
        <taxon>Bacteria</taxon>
        <taxon>Pseudomonadati</taxon>
        <taxon>Pseudomonadota</taxon>
        <taxon>Gammaproteobacteria</taxon>
        <taxon>Pseudomonadales</taxon>
        <taxon>Marinobacteraceae</taxon>
        <taxon>Marinobacter</taxon>
    </lineage>
</organism>
<dbReference type="AlphaFoldDB" id="A0A1I6GRM5"/>
<protein>
    <submittedName>
        <fullName evidence="5">Acyl carrier protein phosphodiesterase</fullName>
    </submittedName>
</protein>
<evidence type="ECO:0000313" key="5">
    <source>
        <dbReference type="EMBL" id="SFR44895.1"/>
    </source>
</evidence>
<keyword evidence="4" id="KW-0276">Fatty acid metabolism</keyword>
<dbReference type="STRING" id="650891.SAMN05216203_0412"/>
<dbReference type="PANTHER" id="PTHR38764:SF1">
    <property type="entry name" value="ACYL CARRIER PROTEIN PHOSPHODIESTERASE"/>
    <property type="match status" value="1"/>
</dbReference>
<keyword evidence="3" id="KW-0443">Lipid metabolism</keyword>
<name>A0A1I6GRM5_9GAMM</name>
<evidence type="ECO:0000256" key="2">
    <source>
        <dbReference type="ARBA" id="ARBA00022801"/>
    </source>
</evidence>
<keyword evidence="4" id="KW-0275">Fatty acid biosynthesis</keyword>
<dbReference type="GO" id="GO:0006633">
    <property type="term" value="P:fatty acid biosynthetic process"/>
    <property type="evidence" value="ECO:0007669"/>
    <property type="project" value="UniProtKB-KW"/>
</dbReference>
<gene>
    <name evidence="5" type="ORF">SAMN05216203_0412</name>
</gene>
<evidence type="ECO:0000313" key="6">
    <source>
        <dbReference type="Proteomes" id="UP000198644"/>
    </source>
</evidence>